<dbReference type="EMBL" id="KF900632">
    <property type="protein sequence ID" value="AIF01861.1"/>
    <property type="molecule type" value="Genomic_DNA"/>
</dbReference>
<accession>A0A075GCS8</accession>
<reference evidence="1" key="1">
    <citation type="journal article" date="2014" name="Genome Biol. Evol.">
        <title>Pangenome evidence for extensive interdomain horizontal transfer affecting lineage core and shell genes in uncultured planktonic thaumarchaeota and euryarchaeota.</title>
        <authorList>
            <person name="Deschamps P."/>
            <person name="Zivanovic Y."/>
            <person name="Moreira D."/>
            <person name="Rodriguez-Valera F."/>
            <person name="Lopez-Garcia P."/>
        </authorList>
    </citation>
    <scope>NUCLEOTIDE SEQUENCE</scope>
</reference>
<evidence type="ECO:0000313" key="1">
    <source>
        <dbReference type="EMBL" id="AIF01861.1"/>
    </source>
</evidence>
<protein>
    <submittedName>
        <fullName evidence="1">Uncharacterized protein</fullName>
    </submittedName>
</protein>
<organism evidence="1">
    <name type="scientific">uncultured marine thaumarchaeote KM3_150_B03</name>
    <dbReference type="NCBI Taxonomy" id="1456015"/>
    <lineage>
        <taxon>Archaea</taxon>
        <taxon>Nitrososphaerota</taxon>
        <taxon>environmental samples</taxon>
    </lineage>
</organism>
<dbReference type="AlphaFoldDB" id="A0A075GCS8"/>
<sequence length="117" mass="13019">MQYFQAVQIGKQRANKAQMVLFDISGFAMLTLTTKKIDGKFVPVGEESFVTVIKTDDGFVIILVDEGGFTKAQTKALEKEEAKKILDKVLASGIAEFPSKEIKIWADTYPTVQDELK</sequence>
<proteinExistence type="predicted"/>
<name>A0A075GCS8_9ARCH</name>